<protein>
    <submittedName>
        <fullName evidence="3">Macrophage mannose receptor 1-like isoform X1</fullName>
    </submittedName>
</protein>
<dbReference type="InterPro" id="IPR016186">
    <property type="entry name" value="C-type_lectin-like/link_sf"/>
</dbReference>
<keyword evidence="2" id="KW-1185">Reference proteome</keyword>
<reference evidence="3" key="1">
    <citation type="submission" date="2025-08" db="UniProtKB">
        <authorList>
            <consortium name="RefSeq"/>
        </authorList>
    </citation>
    <scope>IDENTIFICATION</scope>
    <source>
        <tissue evidence="3">Muscle</tissue>
    </source>
</reference>
<dbReference type="InterPro" id="IPR050801">
    <property type="entry name" value="Ca-Dep_Lectins_ImmuneDev"/>
</dbReference>
<organism evidence="2 3">
    <name type="scientific">Limulus polyphemus</name>
    <name type="common">Atlantic horseshoe crab</name>
    <dbReference type="NCBI Taxonomy" id="6850"/>
    <lineage>
        <taxon>Eukaryota</taxon>
        <taxon>Metazoa</taxon>
        <taxon>Ecdysozoa</taxon>
        <taxon>Arthropoda</taxon>
        <taxon>Chelicerata</taxon>
        <taxon>Merostomata</taxon>
        <taxon>Xiphosura</taxon>
        <taxon>Limulidae</taxon>
        <taxon>Limulus</taxon>
    </lineage>
</organism>
<dbReference type="Gene3D" id="3.10.100.10">
    <property type="entry name" value="Mannose-Binding Protein A, subunit A"/>
    <property type="match status" value="2"/>
</dbReference>
<dbReference type="SMART" id="SM00034">
    <property type="entry name" value="CLECT"/>
    <property type="match status" value="2"/>
</dbReference>
<accession>A0ABM1T9P6</accession>
<name>A0ABM1T9P6_LIMPO</name>
<proteinExistence type="predicted"/>
<dbReference type="Proteomes" id="UP000694941">
    <property type="component" value="Unplaced"/>
</dbReference>
<dbReference type="InterPro" id="IPR016187">
    <property type="entry name" value="CTDL_fold"/>
</dbReference>
<dbReference type="PROSITE" id="PS50041">
    <property type="entry name" value="C_TYPE_LECTIN_2"/>
    <property type="match status" value="2"/>
</dbReference>
<dbReference type="SUPFAM" id="SSF56436">
    <property type="entry name" value="C-type lectin-like"/>
    <property type="match status" value="2"/>
</dbReference>
<dbReference type="GeneID" id="106468562"/>
<dbReference type="PANTHER" id="PTHR22801:SF63">
    <property type="entry name" value="C-TYPE LECTIN DOMAIN-CONTAINING PROTEIN"/>
    <property type="match status" value="1"/>
</dbReference>
<dbReference type="CDD" id="cd00037">
    <property type="entry name" value="CLECT"/>
    <property type="match status" value="2"/>
</dbReference>
<evidence type="ECO:0000313" key="2">
    <source>
        <dbReference type="Proteomes" id="UP000694941"/>
    </source>
</evidence>
<dbReference type="RefSeq" id="XP_022252602.1">
    <property type="nucleotide sequence ID" value="XM_022396894.1"/>
</dbReference>
<dbReference type="PANTHER" id="PTHR22801">
    <property type="entry name" value="LITHOSTATHINE"/>
    <property type="match status" value="1"/>
</dbReference>
<dbReference type="InterPro" id="IPR001304">
    <property type="entry name" value="C-type_lectin-like"/>
</dbReference>
<feature type="domain" description="C-type lectin" evidence="1">
    <location>
        <begin position="215"/>
        <end position="332"/>
    </location>
</feature>
<feature type="domain" description="C-type lectin" evidence="1">
    <location>
        <begin position="73"/>
        <end position="185"/>
    </location>
</feature>
<gene>
    <name evidence="3" type="primary">LOC106468562</name>
</gene>
<evidence type="ECO:0000313" key="3">
    <source>
        <dbReference type="RefSeq" id="XP_022252602.1"/>
    </source>
</evidence>
<evidence type="ECO:0000259" key="1">
    <source>
        <dbReference type="PROSITE" id="PS50041"/>
    </source>
</evidence>
<dbReference type="Pfam" id="PF00059">
    <property type="entry name" value="Lectin_C"/>
    <property type="match status" value="2"/>
</dbReference>
<sequence>MLKYFVPECSGSRCVFGKTTGSTTLSPATKTTQLSTSGETTVMTNTATILLSNDLSTAPSTANPYIGMTVDHYQVGSQLFTYTAGKAYCDTENGALFMPKSQMIHDFIGDWLNTNFNTHRYCWIGVNDNMTTDTYMFLDGTEVTGFFWTPSHMSDGVQSCVAMDRDQGYDWVELPCTEEHFAVCQIWEVQGTTVTPGSSTTQLTGPSTANPYVGKTAATYQTSSELFTYTAGKAYCDTENGALFMPKSQMIHDFIGDWLNTNFNTHRYCWIGVNDKMTTDTYMFLDGTEVTEFFWTPSHMSDGVQSCVAMDRDQGYDWVELPCTEEHFAVCQIWE</sequence>